<dbReference type="SUPFAM" id="SSF53335">
    <property type="entry name" value="S-adenosyl-L-methionine-dependent methyltransferases"/>
    <property type="match status" value="1"/>
</dbReference>
<reference evidence="8 9" key="1">
    <citation type="submission" date="2023-10" db="EMBL/GenBank/DDBJ databases">
        <title>Bacteria for the degradation of biodegradable plastic PBAT(Polybutylene adipate terephthalate).</title>
        <authorList>
            <person name="Weon H.-Y."/>
            <person name="Yeon J."/>
        </authorList>
    </citation>
    <scope>NUCLEOTIDE SEQUENCE [LARGE SCALE GENOMIC DNA]</scope>
    <source>
        <strain evidence="8 9">SBD 7-3</strain>
        <plasmid evidence="8 9">unnamed1</plasmid>
    </source>
</reference>
<evidence type="ECO:0000256" key="6">
    <source>
        <dbReference type="ARBA" id="ARBA00047942"/>
    </source>
</evidence>
<dbReference type="InterPro" id="IPR050953">
    <property type="entry name" value="N4_N6_ade-DNA_methylase"/>
</dbReference>
<evidence type="ECO:0000256" key="1">
    <source>
        <dbReference type="ARBA" id="ARBA00006594"/>
    </source>
</evidence>
<keyword evidence="5" id="KW-0949">S-adenosyl-L-methionine</keyword>
<keyword evidence="4" id="KW-0808">Transferase</keyword>
<feature type="domain" description="Type II methyltransferase M.TaqI-like" evidence="7">
    <location>
        <begin position="132"/>
        <end position="209"/>
    </location>
</feature>
<comment type="similarity">
    <text evidence="1">Belongs to the N(4)/N(6)-methyltransferase family.</text>
</comment>
<name>A0ABZ0D7E8_9BURK</name>
<keyword evidence="9" id="KW-1185">Reference proteome</keyword>
<dbReference type="Pfam" id="PF07669">
    <property type="entry name" value="Eco57I"/>
    <property type="match status" value="1"/>
</dbReference>
<dbReference type="Gene3D" id="3.40.50.150">
    <property type="entry name" value="Vaccinia Virus protein VP39"/>
    <property type="match status" value="1"/>
</dbReference>
<evidence type="ECO:0000256" key="2">
    <source>
        <dbReference type="ARBA" id="ARBA00011900"/>
    </source>
</evidence>
<dbReference type="EC" id="2.1.1.72" evidence="2"/>
<keyword evidence="3 8" id="KW-0489">Methyltransferase</keyword>
<dbReference type="InterPro" id="IPR029063">
    <property type="entry name" value="SAM-dependent_MTases_sf"/>
</dbReference>
<dbReference type="PANTHER" id="PTHR33841">
    <property type="entry name" value="DNA METHYLTRANSFERASE YEEA-RELATED"/>
    <property type="match status" value="1"/>
</dbReference>
<evidence type="ECO:0000313" key="8">
    <source>
        <dbReference type="EMBL" id="WOB11280.1"/>
    </source>
</evidence>
<dbReference type="RefSeq" id="WP_316704500.1">
    <property type="nucleotide sequence ID" value="NZ_CP136337.1"/>
</dbReference>
<evidence type="ECO:0000256" key="5">
    <source>
        <dbReference type="ARBA" id="ARBA00022691"/>
    </source>
</evidence>
<organism evidence="8 9">
    <name type="scientific">Piscinibacter gummiphilus</name>
    <dbReference type="NCBI Taxonomy" id="946333"/>
    <lineage>
        <taxon>Bacteria</taxon>
        <taxon>Pseudomonadati</taxon>
        <taxon>Pseudomonadota</taxon>
        <taxon>Betaproteobacteria</taxon>
        <taxon>Burkholderiales</taxon>
        <taxon>Sphaerotilaceae</taxon>
        <taxon>Piscinibacter</taxon>
    </lineage>
</organism>
<evidence type="ECO:0000259" key="7">
    <source>
        <dbReference type="Pfam" id="PF07669"/>
    </source>
</evidence>
<comment type="catalytic activity">
    <reaction evidence="6">
        <text>a 2'-deoxyadenosine in DNA + S-adenosyl-L-methionine = an N(6)-methyl-2'-deoxyadenosine in DNA + S-adenosyl-L-homocysteine + H(+)</text>
        <dbReference type="Rhea" id="RHEA:15197"/>
        <dbReference type="Rhea" id="RHEA-COMP:12418"/>
        <dbReference type="Rhea" id="RHEA-COMP:12419"/>
        <dbReference type="ChEBI" id="CHEBI:15378"/>
        <dbReference type="ChEBI" id="CHEBI:57856"/>
        <dbReference type="ChEBI" id="CHEBI:59789"/>
        <dbReference type="ChEBI" id="CHEBI:90615"/>
        <dbReference type="ChEBI" id="CHEBI:90616"/>
        <dbReference type="EC" id="2.1.1.72"/>
    </reaction>
</comment>
<dbReference type="GO" id="GO:0008168">
    <property type="term" value="F:methyltransferase activity"/>
    <property type="evidence" value="ECO:0007669"/>
    <property type="project" value="UniProtKB-KW"/>
</dbReference>
<proteinExistence type="inferred from homology"/>
<keyword evidence="8" id="KW-0614">Plasmid</keyword>
<dbReference type="Proteomes" id="UP001303946">
    <property type="component" value="Plasmid unnamed1"/>
</dbReference>
<dbReference type="PRINTS" id="PR00507">
    <property type="entry name" value="N12N6MTFRASE"/>
</dbReference>
<geneLocation type="plasmid" evidence="8 9">
    <name>unnamed1</name>
</geneLocation>
<evidence type="ECO:0000313" key="9">
    <source>
        <dbReference type="Proteomes" id="UP001303946"/>
    </source>
</evidence>
<dbReference type="PANTHER" id="PTHR33841:SF5">
    <property type="entry name" value="DNA METHYLASE (MODIFICATION METHYLASE) (METHYLTRANSFERASE)-RELATED"/>
    <property type="match status" value="1"/>
</dbReference>
<evidence type="ECO:0000256" key="4">
    <source>
        <dbReference type="ARBA" id="ARBA00022679"/>
    </source>
</evidence>
<protein>
    <recommendedName>
        <fullName evidence="2">site-specific DNA-methyltransferase (adenine-specific)</fullName>
        <ecNumber evidence="2">2.1.1.72</ecNumber>
    </recommendedName>
</protein>
<accession>A0ABZ0D7E8</accession>
<dbReference type="GO" id="GO:0032259">
    <property type="term" value="P:methylation"/>
    <property type="evidence" value="ECO:0007669"/>
    <property type="project" value="UniProtKB-KW"/>
</dbReference>
<dbReference type="InterPro" id="IPR011639">
    <property type="entry name" value="MethylTrfase_TaqI-like_dom"/>
</dbReference>
<evidence type="ECO:0000256" key="3">
    <source>
        <dbReference type="ARBA" id="ARBA00022603"/>
    </source>
</evidence>
<dbReference type="EMBL" id="CP136337">
    <property type="protein sequence ID" value="WOB11280.1"/>
    <property type="molecule type" value="Genomic_DNA"/>
</dbReference>
<sequence>MELFARDELEEAIETLHIATAFFTVDPVVDELLSMVDWPNGGKRLVESSAGDGAFLAAALRKLLAARPEVRDNEISVLMRGYEIHQATAYEARGRLEQILVDHGRSRSAARAVAHDVVIHGDFVKDCPDGPQWDCSIGNPPFWRMAHVPDVLRSVYERTLPSYSLADLLHGFIAKCAATLKHGGELAFVGSDRWMFSSSAAELRQVIGERFGIAHLRRLDCSSSFYRPKNRKAGQPPRIHPVAVCLRDTKDCVKQLSRLPVYPDADTGSVEGLRTLGEVAKVRLGPWLGPHGIFVVGPDVAATLPPEVLVPVVDTDNIKGGVYSPPSKFAIRTIPGEEPCSAVMAHLDAHLHRMPKSKQRTEKRWLPPETFARVDLSQPTLLVPRIASTLRPVRIPAGVLAIDHGISIVAAGEATLDELEEELRRPEAESWIRARAPRLENNYWSVTTTLLRQLPVSL</sequence>
<gene>
    <name evidence="8" type="ORF">RXV79_26985</name>
</gene>